<name>A0A7W4YXL6_9HYPH</name>
<organism evidence="1 2">
    <name type="scientific">Microvirga lupini</name>
    <dbReference type="NCBI Taxonomy" id="420324"/>
    <lineage>
        <taxon>Bacteria</taxon>
        <taxon>Pseudomonadati</taxon>
        <taxon>Pseudomonadota</taxon>
        <taxon>Alphaproteobacteria</taxon>
        <taxon>Hyphomicrobiales</taxon>
        <taxon>Methylobacteriaceae</taxon>
        <taxon>Microvirga</taxon>
    </lineage>
</organism>
<dbReference type="RefSeq" id="WP_183452835.1">
    <property type="nucleotide sequence ID" value="NZ_JACHWB010000005.1"/>
</dbReference>
<reference evidence="1 2" key="1">
    <citation type="submission" date="2020-08" db="EMBL/GenBank/DDBJ databases">
        <title>The Agave Microbiome: Exploring the role of microbial communities in plant adaptations to desert environments.</title>
        <authorList>
            <person name="Partida-Martinez L.P."/>
        </authorList>
    </citation>
    <scope>NUCLEOTIDE SEQUENCE [LARGE SCALE GENOMIC DNA]</scope>
    <source>
        <strain evidence="1 2">AT3.9</strain>
    </source>
</reference>
<dbReference type="EMBL" id="JACHWB010000005">
    <property type="protein sequence ID" value="MBB3020645.1"/>
    <property type="molecule type" value="Genomic_DNA"/>
</dbReference>
<dbReference type="Gene3D" id="3.30.2000.20">
    <property type="match status" value="1"/>
</dbReference>
<gene>
    <name evidence="1" type="ORF">FHR70_003731</name>
</gene>
<keyword evidence="2" id="KW-1185">Reference proteome</keyword>
<sequence>MASKAVIDAVEEHAVANWDYSPIVGMIYLGPRPDPSGDFLAIQYPVANTTRLSIGNRIYREEGGIRFVLSFTRDSDRALMMQRADELASLYRDRNVGGVRCLQPTTPFIDDSNDEGNFYSLSVVVPYVFEYHA</sequence>
<evidence type="ECO:0000313" key="1">
    <source>
        <dbReference type="EMBL" id="MBB3020645.1"/>
    </source>
</evidence>
<proteinExistence type="predicted"/>
<evidence type="ECO:0008006" key="3">
    <source>
        <dbReference type="Google" id="ProtNLM"/>
    </source>
</evidence>
<comment type="caution">
    <text evidence="1">The sequence shown here is derived from an EMBL/GenBank/DDBJ whole genome shotgun (WGS) entry which is preliminary data.</text>
</comment>
<dbReference type="Proteomes" id="UP000532010">
    <property type="component" value="Unassembled WGS sequence"/>
</dbReference>
<dbReference type="AlphaFoldDB" id="A0A7W4YXL6"/>
<evidence type="ECO:0000313" key="2">
    <source>
        <dbReference type="Proteomes" id="UP000532010"/>
    </source>
</evidence>
<protein>
    <recommendedName>
        <fullName evidence="3">DUF3168 domain-containing protein</fullName>
    </recommendedName>
</protein>
<accession>A0A7W4YXL6</accession>